<dbReference type="RefSeq" id="XP_019847437.2">
    <property type="nucleotide sequence ID" value="XM_019991878.3"/>
</dbReference>
<dbReference type="InterPro" id="IPR020618">
    <property type="entry name" value="Adenyl_kinase_AK6"/>
</dbReference>
<dbReference type="OrthoDB" id="10251185at2759"/>
<dbReference type="GO" id="GO:0004017">
    <property type="term" value="F:AMP kinase activity"/>
    <property type="evidence" value="ECO:0007669"/>
    <property type="project" value="UniProtKB-UniRule"/>
</dbReference>
<dbReference type="FunFam" id="3.40.50.300:FF:000372">
    <property type="entry name" value="Adenylate kinase isoenzyme 6 homolog"/>
    <property type="match status" value="1"/>
</dbReference>
<evidence type="ECO:0000256" key="3">
    <source>
        <dbReference type="ARBA" id="ARBA00022517"/>
    </source>
</evidence>
<keyword evidence="7 10" id="KW-0418">Kinase</keyword>
<feature type="binding site" evidence="10">
    <location>
        <position position="25"/>
    </location>
    <ligand>
        <name>ATP</name>
        <dbReference type="ChEBI" id="CHEBI:30616"/>
    </ligand>
</feature>
<dbReference type="SUPFAM" id="SSF52540">
    <property type="entry name" value="P-loop containing nucleoside triphosphate hydrolases"/>
    <property type="match status" value="1"/>
</dbReference>
<sequence length="177" mass="20574">MATTDEKVDAKPNILITGTPGAGKSYLCERLSDQLKLKWLDCSKIAKENNFVEEYDDEYDCPILDEDKLMDYLEPLMQQGGNIVEYHGCDFFPERWFEAVFVVTCSNTILFDRLKERGYNEKKLKSNLECEIFGTVLEEARDSYKSDIVVELKGDTKLDAEQSLKAVKNWYRAWKRK</sequence>
<dbReference type="GO" id="GO:0016887">
    <property type="term" value="F:ATP hydrolysis activity"/>
    <property type="evidence" value="ECO:0007669"/>
    <property type="project" value="UniProtKB-UniRule"/>
</dbReference>
<keyword evidence="8 10" id="KW-0067">ATP-binding</keyword>
<comment type="function">
    <text evidence="10">Broad-specificity nucleoside monophosphate (NMP) kinase that catalyzes the reversible transfer of the terminal phosphate group between nucleoside triphosphates and monophosphates. Has also ATPase activity. Involved in the late cytoplasmic maturation steps of the 40S ribosomal particles, specifically 18S rRNA maturation. While NMP activity is not required for ribosome maturation, ATPase activity is. Associates transiently with small ribosomal subunit protein uS11. ATP hydrolysis breaks the interaction with uS11. May temporarily remove uS11 from the ribosome to enable a conformational change of the ribosomal RNA that is needed for the final maturation step of the small ribosomal subunit. Its NMP activity may have a role in nuclear energy homeostasis.</text>
</comment>
<dbReference type="EMBL" id="GAKP01009628">
    <property type="protein sequence ID" value="JAC49324.1"/>
    <property type="molecule type" value="Transcribed_RNA"/>
</dbReference>
<evidence type="ECO:0000256" key="10">
    <source>
        <dbReference type="HAMAP-Rule" id="MF_03173"/>
    </source>
</evidence>
<name>A0A034W190_BACDO</name>
<comment type="caution">
    <text evidence="10">Lacks conserved residue(s) required for the propagation of feature annotation.</text>
</comment>
<evidence type="ECO:0000256" key="5">
    <source>
        <dbReference type="ARBA" id="ARBA00022679"/>
    </source>
</evidence>
<feature type="binding site" evidence="10">
    <location>
        <position position="26"/>
    </location>
    <ligand>
        <name>ATP</name>
        <dbReference type="ChEBI" id="CHEBI:30616"/>
    </ligand>
</feature>
<dbReference type="PANTHER" id="PTHR12595">
    <property type="entry name" value="POS9-ACTIVATING FACTOR FAP7-RELATED"/>
    <property type="match status" value="1"/>
</dbReference>
<comment type="similarity">
    <text evidence="10">Belongs to the adenylate kinase family. AK6 subfamily.</text>
</comment>
<feature type="binding site" evidence="10">
    <location>
        <position position="23"/>
    </location>
    <ligand>
        <name>ATP</name>
        <dbReference type="ChEBI" id="CHEBI:30616"/>
    </ligand>
</feature>
<gene>
    <name evidence="11" type="primary">KAD6</name>
</gene>
<dbReference type="EMBL" id="GAKP01009623">
    <property type="protein sequence ID" value="JAC49329.1"/>
    <property type="molecule type" value="Transcribed_RNA"/>
</dbReference>
<evidence type="ECO:0000256" key="7">
    <source>
        <dbReference type="ARBA" id="ARBA00022777"/>
    </source>
</evidence>
<dbReference type="GO" id="GO:0005524">
    <property type="term" value="F:ATP binding"/>
    <property type="evidence" value="ECO:0007669"/>
    <property type="project" value="UniProtKB-KW"/>
</dbReference>
<dbReference type="PANTHER" id="PTHR12595:SF0">
    <property type="entry name" value="ADENYLATE KINASE ISOENZYME 6"/>
    <property type="match status" value="1"/>
</dbReference>
<dbReference type="AlphaFoldDB" id="A0A034W190"/>
<keyword evidence="5 10" id="KW-0808">Transferase</keyword>
<comment type="subunit">
    <text evidence="10">Monomer and homodimer. Interacts with small ribosomal subunit protein uS11. Not a structural component of 43S pre-ribosomes, but transiently interacts with them by binding to uS11.</text>
</comment>
<dbReference type="GO" id="GO:0005634">
    <property type="term" value="C:nucleus"/>
    <property type="evidence" value="ECO:0007669"/>
    <property type="project" value="UniProtKB-SubCell"/>
</dbReference>
<dbReference type="InterPro" id="IPR027417">
    <property type="entry name" value="P-loop_NTPase"/>
</dbReference>
<evidence type="ECO:0000256" key="8">
    <source>
        <dbReference type="ARBA" id="ARBA00022840"/>
    </source>
</evidence>
<comment type="subcellular location">
    <subcellularLocation>
        <location evidence="10">Cytoplasm</location>
    </subcellularLocation>
    <subcellularLocation>
        <location evidence="10">Nucleus</location>
    </subcellularLocation>
</comment>
<keyword evidence="2 10" id="KW-0963">Cytoplasm</keyword>
<dbReference type="EMBL" id="GAKP01009631">
    <property type="protein sequence ID" value="JAC49321.1"/>
    <property type="molecule type" value="Transcribed_RNA"/>
</dbReference>
<feature type="region of interest" description="LID" evidence="10">
    <location>
        <begin position="116"/>
        <end position="126"/>
    </location>
</feature>
<evidence type="ECO:0000313" key="11">
    <source>
        <dbReference type="EMBL" id="JAC49321.1"/>
    </source>
</evidence>
<feature type="binding site" evidence="10">
    <location>
        <position position="117"/>
    </location>
    <ligand>
        <name>ATP</name>
        <dbReference type="ChEBI" id="CHEBI:30616"/>
    </ligand>
</feature>
<feature type="region of interest" description="NMPbind" evidence="10">
    <location>
        <begin position="41"/>
        <end position="64"/>
    </location>
</feature>
<feature type="binding site" evidence="10">
    <location>
        <position position="21"/>
    </location>
    <ligand>
        <name>ATP</name>
        <dbReference type="ChEBI" id="CHEBI:30616"/>
    </ligand>
</feature>
<dbReference type="Gene3D" id="3.40.50.300">
    <property type="entry name" value="P-loop containing nucleotide triphosphate hydrolases"/>
    <property type="match status" value="1"/>
</dbReference>
<keyword evidence="6 10" id="KW-0547">Nucleotide-binding</keyword>
<dbReference type="GO" id="GO:0006364">
    <property type="term" value="P:rRNA processing"/>
    <property type="evidence" value="ECO:0007669"/>
    <property type="project" value="UniProtKB-KW"/>
</dbReference>
<evidence type="ECO:0000256" key="1">
    <source>
        <dbReference type="ARBA" id="ARBA00000582"/>
    </source>
</evidence>
<evidence type="ECO:0000256" key="4">
    <source>
        <dbReference type="ARBA" id="ARBA00022552"/>
    </source>
</evidence>
<proteinExistence type="inferred from homology"/>
<accession>A0A034W190</accession>
<organism evidence="11">
    <name type="scientific">Bactrocera dorsalis</name>
    <name type="common">Oriental fruit fly</name>
    <name type="synonym">Dacus dorsalis</name>
    <dbReference type="NCBI Taxonomy" id="27457"/>
    <lineage>
        <taxon>Eukaryota</taxon>
        <taxon>Metazoa</taxon>
        <taxon>Ecdysozoa</taxon>
        <taxon>Arthropoda</taxon>
        <taxon>Hexapoda</taxon>
        <taxon>Insecta</taxon>
        <taxon>Pterygota</taxon>
        <taxon>Neoptera</taxon>
        <taxon>Endopterygota</taxon>
        <taxon>Diptera</taxon>
        <taxon>Brachycera</taxon>
        <taxon>Muscomorpha</taxon>
        <taxon>Tephritoidea</taxon>
        <taxon>Tephritidae</taxon>
        <taxon>Bactrocera</taxon>
        <taxon>Bactrocera</taxon>
    </lineage>
</organism>
<dbReference type="EC" id="2.7.4.3" evidence="10"/>
<dbReference type="GO" id="GO:0005737">
    <property type="term" value="C:cytoplasm"/>
    <property type="evidence" value="ECO:0007669"/>
    <property type="project" value="UniProtKB-SubCell"/>
</dbReference>
<comment type="catalytic activity">
    <reaction evidence="10">
        <text>ATP + H2O = ADP + phosphate + H(+)</text>
        <dbReference type="Rhea" id="RHEA:13065"/>
        <dbReference type="ChEBI" id="CHEBI:15377"/>
        <dbReference type="ChEBI" id="CHEBI:15378"/>
        <dbReference type="ChEBI" id="CHEBI:30616"/>
        <dbReference type="ChEBI" id="CHEBI:43474"/>
        <dbReference type="ChEBI" id="CHEBI:456216"/>
    </reaction>
</comment>
<evidence type="ECO:0000256" key="2">
    <source>
        <dbReference type="ARBA" id="ARBA00022490"/>
    </source>
</evidence>
<keyword evidence="9 10" id="KW-0539">Nucleus</keyword>
<reference evidence="11" key="1">
    <citation type="journal article" date="2014" name="BMC Genomics">
        <title>Characterizing the developmental transcriptome of the oriental fruit fly, Bactrocera dorsalis (Diptera: Tephritidae) through comparative genomic analysis with Drosophila melanogaster utilizing modENCODE datasets.</title>
        <authorList>
            <person name="Geib S.M."/>
            <person name="Calla B."/>
            <person name="Hall B."/>
            <person name="Hou S."/>
            <person name="Manoukis N.C."/>
        </authorList>
    </citation>
    <scope>NUCLEOTIDE SEQUENCE</scope>
    <source>
        <strain evidence="11">Punador</strain>
    </source>
</reference>
<feature type="binding site" evidence="10">
    <location>
        <position position="24"/>
    </location>
    <ligand>
        <name>ATP</name>
        <dbReference type="ChEBI" id="CHEBI:30616"/>
    </ligand>
</feature>
<comment type="catalytic activity">
    <reaction evidence="1 10">
        <text>AMP + ATP = 2 ADP</text>
        <dbReference type="Rhea" id="RHEA:12973"/>
        <dbReference type="ChEBI" id="CHEBI:30616"/>
        <dbReference type="ChEBI" id="CHEBI:456215"/>
        <dbReference type="ChEBI" id="CHEBI:456216"/>
        <dbReference type="EC" id="2.7.4.3"/>
    </reaction>
</comment>
<dbReference type="KEGG" id="bdr:105225104"/>
<keyword evidence="4 10" id="KW-0698">rRNA processing</keyword>
<dbReference type="HAMAP" id="MF_00039">
    <property type="entry name" value="Adenylate_kinase_AK6"/>
    <property type="match status" value="1"/>
</dbReference>
<protein>
    <recommendedName>
        <fullName evidence="10">Adenylate kinase isoenzyme 6 homolog</fullName>
        <shortName evidence="10">AK6</shortName>
        <ecNumber evidence="10">2.7.4.3</ecNumber>
    </recommendedName>
    <alternativeName>
        <fullName evidence="10">Dual activity adenylate kinase/ATPase</fullName>
        <shortName evidence="10">AK/ATPase</shortName>
    </alternativeName>
</protein>
<keyword evidence="3 10" id="KW-0690">Ribosome biogenesis</keyword>
<dbReference type="GO" id="GO:0042274">
    <property type="term" value="P:ribosomal small subunit biogenesis"/>
    <property type="evidence" value="ECO:0007669"/>
    <property type="project" value="UniProtKB-UniRule"/>
</dbReference>
<evidence type="ECO:0000256" key="9">
    <source>
        <dbReference type="ARBA" id="ARBA00023242"/>
    </source>
</evidence>
<dbReference type="Pfam" id="PF13238">
    <property type="entry name" value="AAA_18"/>
    <property type="match status" value="1"/>
</dbReference>
<evidence type="ECO:0000256" key="6">
    <source>
        <dbReference type="ARBA" id="ARBA00022741"/>
    </source>
</evidence>